<dbReference type="EMBL" id="PTIX01000010">
    <property type="protein sequence ID" value="PPK66546.1"/>
    <property type="molecule type" value="Genomic_DNA"/>
</dbReference>
<evidence type="ECO:0000313" key="3">
    <source>
        <dbReference type="Proteomes" id="UP000239203"/>
    </source>
</evidence>
<dbReference type="InterPro" id="IPR007278">
    <property type="entry name" value="DUF397"/>
</dbReference>
<sequence>MDIPKLHWIKSSFSSGNGACCEAAHHRTGTAFRDSKNPAGGTLHFARGEWRTFLSAVKHGR</sequence>
<evidence type="ECO:0000313" key="2">
    <source>
        <dbReference type="EMBL" id="PPK66546.1"/>
    </source>
</evidence>
<protein>
    <submittedName>
        <fullName evidence="2">Uncharacterized protein DUF397</fullName>
    </submittedName>
</protein>
<gene>
    <name evidence="2" type="ORF">CLV40_110250</name>
</gene>
<evidence type="ECO:0000259" key="1">
    <source>
        <dbReference type="Pfam" id="PF04149"/>
    </source>
</evidence>
<dbReference type="RefSeq" id="WP_104480502.1">
    <property type="nucleotide sequence ID" value="NZ_CP154825.1"/>
</dbReference>
<reference evidence="2 3" key="1">
    <citation type="submission" date="2018-02" db="EMBL/GenBank/DDBJ databases">
        <title>Genomic Encyclopedia of Archaeal and Bacterial Type Strains, Phase II (KMG-II): from individual species to whole genera.</title>
        <authorList>
            <person name="Goeker M."/>
        </authorList>
    </citation>
    <scope>NUCLEOTIDE SEQUENCE [LARGE SCALE GENOMIC DNA]</scope>
    <source>
        <strain evidence="2 3">YU 961-1</strain>
    </source>
</reference>
<proteinExistence type="predicted"/>
<dbReference type="Pfam" id="PF04149">
    <property type="entry name" value="DUF397"/>
    <property type="match status" value="1"/>
</dbReference>
<dbReference type="AlphaFoldDB" id="A0A2S6GN02"/>
<feature type="domain" description="DUF397" evidence="1">
    <location>
        <begin position="6"/>
        <end position="58"/>
    </location>
</feature>
<dbReference type="Proteomes" id="UP000239203">
    <property type="component" value="Unassembled WGS sequence"/>
</dbReference>
<comment type="caution">
    <text evidence="2">The sequence shown here is derived from an EMBL/GenBank/DDBJ whole genome shotgun (WGS) entry which is preliminary data.</text>
</comment>
<dbReference type="OrthoDB" id="3430276at2"/>
<organism evidence="2 3">
    <name type="scientific">Actinokineospora auranticolor</name>
    <dbReference type="NCBI Taxonomy" id="155976"/>
    <lineage>
        <taxon>Bacteria</taxon>
        <taxon>Bacillati</taxon>
        <taxon>Actinomycetota</taxon>
        <taxon>Actinomycetes</taxon>
        <taxon>Pseudonocardiales</taxon>
        <taxon>Pseudonocardiaceae</taxon>
        <taxon>Actinokineospora</taxon>
    </lineage>
</organism>
<name>A0A2S6GN02_9PSEU</name>
<accession>A0A2S6GN02</accession>
<keyword evidence="3" id="KW-1185">Reference proteome</keyword>